<dbReference type="SMART" id="SM00487">
    <property type="entry name" value="DEXDc"/>
    <property type="match status" value="1"/>
</dbReference>
<dbReference type="InterPro" id="IPR001650">
    <property type="entry name" value="Helicase_C-like"/>
</dbReference>
<comment type="similarity">
    <text evidence="8">Belongs to the DExH box helicase family.</text>
</comment>
<dbReference type="InterPro" id="IPR011709">
    <property type="entry name" value="DEAD-box_helicase_OB_fold"/>
</dbReference>
<keyword evidence="3" id="KW-0378">Hydrolase</keyword>
<accession>A0AAE1N124</accession>
<evidence type="ECO:0000256" key="8">
    <source>
        <dbReference type="ARBA" id="ARBA00060772"/>
    </source>
</evidence>
<dbReference type="FunFam" id="3.40.50.300:FF:000526">
    <property type="entry name" value="DExH-box ATP-dependent RNA helicase DExH3"/>
    <property type="match status" value="1"/>
</dbReference>
<evidence type="ECO:0000259" key="11">
    <source>
        <dbReference type="PROSITE" id="PS50137"/>
    </source>
</evidence>
<comment type="caution">
    <text evidence="14">The sequence shown here is derived from an EMBL/GenBank/DDBJ whole genome shotgun (WGS) entry which is preliminary data.</text>
</comment>
<keyword evidence="2" id="KW-0547">Nucleotide-binding</keyword>
<dbReference type="SUPFAM" id="SSF54768">
    <property type="entry name" value="dsRNA-binding domain-like"/>
    <property type="match status" value="2"/>
</dbReference>
<keyword evidence="15" id="KW-1185">Reference proteome</keyword>
<reference evidence="14" key="1">
    <citation type="submission" date="2023-10" db="EMBL/GenBank/DDBJ databases">
        <title>Chromosome-level genome of the transformable northern wattle, Acacia crassicarpa.</title>
        <authorList>
            <person name="Massaro I."/>
            <person name="Sinha N.R."/>
            <person name="Poethig S."/>
            <person name="Leichty A.R."/>
        </authorList>
    </citation>
    <scope>NUCLEOTIDE SEQUENCE</scope>
    <source>
        <strain evidence="14">Acra3RX</strain>
        <tissue evidence="14">Leaf</tissue>
    </source>
</reference>
<dbReference type="Gene3D" id="3.40.50.300">
    <property type="entry name" value="P-loop containing nucleotide triphosphate hydrolases"/>
    <property type="match status" value="2"/>
</dbReference>
<gene>
    <name evidence="14" type="ORF">QN277_012320</name>
</gene>
<feature type="compositionally biased region" description="Basic and acidic residues" evidence="10">
    <location>
        <begin position="1198"/>
        <end position="1217"/>
    </location>
</feature>
<dbReference type="PANTHER" id="PTHR18934">
    <property type="entry name" value="ATP-DEPENDENT RNA HELICASE"/>
    <property type="match status" value="1"/>
</dbReference>
<dbReference type="Pfam" id="PF00270">
    <property type="entry name" value="DEAD"/>
    <property type="match status" value="1"/>
</dbReference>
<dbReference type="InterPro" id="IPR059023">
    <property type="entry name" value="RNA_hel_CTD"/>
</dbReference>
<feature type="domain" description="Helicase C-terminal" evidence="13">
    <location>
        <begin position="573"/>
        <end position="747"/>
    </location>
</feature>
<dbReference type="Gene3D" id="3.30.160.20">
    <property type="match status" value="2"/>
</dbReference>
<evidence type="ECO:0000256" key="4">
    <source>
        <dbReference type="ARBA" id="ARBA00022806"/>
    </source>
</evidence>
<dbReference type="CDD" id="cd17917">
    <property type="entry name" value="DEXHc_RHA-like"/>
    <property type="match status" value="1"/>
</dbReference>
<evidence type="ECO:0000259" key="12">
    <source>
        <dbReference type="PROSITE" id="PS51192"/>
    </source>
</evidence>
<evidence type="ECO:0000256" key="2">
    <source>
        <dbReference type="ARBA" id="ARBA00022741"/>
    </source>
</evidence>
<dbReference type="Pfam" id="PF07717">
    <property type="entry name" value="OB_NTP_bind"/>
    <property type="match status" value="1"/>
</dbReference>
<dbReference type="SMART" id="SM00490">
    <property type="entry name" value="HELICc"/>
    <property type="match status" value="1"/>
</dbReference>
<dbReference type="InterPro" id="IPR011545">
    <property type="entry name" value="DEAD/DEAH_box_helicase_dom"/>
</dbReference>
<name>A0AAE1N124_9FABA</name>
<proteinExistence type="inferred from homology"/>
<dbReference type="SUPFAM" id="SSF52540">
    <property type="entry name" value="P-loop containing nucleoside triphosphate hydrolases"/>
    <property type="match status" value="1"/>
</dbReference>
<dbReference type="InterPro" id="IPR014001">
    <property type="entry name" value="Helicase_ATP-bd"/>
</dbReference>
<feature type="compositionally biased region" description="Polar residues" evidence="10">
    <location>
        <begin position="1231"/>
        <end position="1240"/>
    </location>
</feature>
<evidence type="ECO:0000313" key="15">
    <source>
        <dbReference type="Proteomes" id="UP001293593"/>
    </source>
</evidence>
<dbReference type="CDD" id="cd18791">
    <property type="entry name" value="SF2_C_RHA"/>
    <property type="match status" value="1"/>
</dbReference>
<dbReference type="InterPro" id="IPR027417">
    <property type="entry name" value="P-loop_NTPase"/>
</dbReference>
<keyword evidence="5" id="KW-0067">ATP-binding</keyword>
<evidence type="ECO:0000256" key="5">
    <source>
        <dbReference type="ARBA" id="ARBA00022840"/>
    </source>
</evidence>
<dbReference type="Pfam" id="PF26026">
    <property type="entry name" value="RNA_hel_CTD"/>
    <property type="match status" value="1"/>
</dbReference>
<dbReference type="EMBL" id="JAWXYG010000002">
    <property type="protein sequence ID" value="KAK4280739.1"/>
    <property type="molecule type" value="Genomic_DNA"/>
</dbReference>
<dbReference type="GO" id="GO:0003724">
    <property type="term" value="F:RNA helicase activity"/>
    <property type="evidence" value="ECO:0007669"/>
    <property type="project" value="UniProtKB-EC"/>
</dbReference>
<dbReference type="SMART" id="SM00358">
    <property type="entry name" value="DSRM"/>
    <property type="match status" value="2"/>
</dbReference>
<sequence length="1345" mass="150683">MRYSASFQGFIIRTTTSASTTMSLRGPLFLLPHRARRLSLLSISLRHPSLGLRNFHAHSKIRSHIGDMGLVAPSRTTEVDWKERHVVGFRRRNIALLFWHQQSSSYGRFAYQDVSSDDSDLESGAPQQQRGGSSLDNIDEWRWKLTMLLRSKDEREVISRDKKDRRDFEHLSALASRMGLYSRLYSKVVVFSKEPLPNYRSDLDDKRPQREVVIPFRVHGEVNSLLNAHLSKKSRSFGGIVDTSFHRSSSAGIPADEGILEEPEPLAQNNVVREKILRRRSLQLRYQQEEWQESPEGQKMLEFRRSLPAFKAKDALLKAISENQVVVVSGETGCGKTTQLPQYILESEIEAAQGAVCSIICTQPRRISAMSVSERVAAERGEKLGQSVGYKVRLEGIKGRDTRLLFCTTGVLLRRLLVDRNLKGVTHVIVDEIHERGMNEDFLLVVLKDLLPRRPDLRLILMSATLNAELFSSYFGGAPTLHIPGFTYPVRAHFLEGILEMTRYRLTPYNQIDDYGQEKTWKIQKQVQTLRKRKTQIASAVEDALEAADFKEYSLCTRESLSCWSPDSVGFNLIEHVLCHIVKNEKPGAILVFMTGWDDINSLKDQLQAHPLLGDPSKVLLLACHGSMASSEQRLIFDKSEGGVRKIILATNMAETSITINDVVFVIDCGKAKETSYDALNNTPCLLPSWISKAAARQRRGRAGRVQPGECYHLYPRCVYDTFADYQLPELLRTPLQSLCLQIKSLNLGSISEFLSRALQPPEPLSVQNAVEYLKIIGALDDNENLTVLGRNLSMLPVEPKLGKMLILGAIFNCLDPIMTVAAGLSVRDPFLIPSDKKDLAESAKAQFAAGAYSDHVALVRAYEGWSNAEAQKAGYEYCWRNFLSSQTFRAIDSLRKQFFYLLKDIGLVDYNTDNCNAWSHDEHLVRAVISAGLFPGVCSVVNKEKSIALKTMEDGQVLLYANSVNASVPKIRFPWLVFNEKVKVNSVFLRDSTGISDSMLLLFGGNVSRGGLDGHLKMLGGYLEFFMNPALAETYLSLKKELEELIHRKLLDPKLDIQSSVELLSAVRLLVSEDQCAGKFVFGRQMLSPSNKTKDSKYNSIESSNYKNQLQTLLARARHEPPTYKTRQLKNNQFRSTVIFNGLNFVGQPCNSKKQAEQDAASEAVLWLMGDKHSSSDDIGELQSLLGRARHNPSNKASKEGEDSKSSSVESGDRKGQMQTLLVRGGKGQLENSRSSSVGSGDCKGQVQTLLARAGHEPPTYKTKQVGSYQFRSTVTFNGLNFAGHPCNSRKQAESVAAAEALLWLKGDTRPQDDYDDDVVDDMSFPFKKSNKRSKISLNGGRRR</sequence>
<dbReference type="Pfam" id="PF00035">
    <property type="entry name" value="dsrm"/>
    <property type="match status" value="2"/>
</dbReference>
<dbReference type="InterPro" id="IPR048333">
    <property type="entry name" value="HA2_WH"/>
</dbReference>
<evidence type="ECO:0000256" key="7">
    <source>
        <dbReference type="ARBA" id="ARBA00047984"/>
    </source>
</evidence>
<dbReference type="GO" id="GO:0016787">
    <property type="term" value="F:hydrolase activity"/>
    <property type="evidence" value="ECO:0007669"/>
    <property type="project" value="UniProtKB-KW"/>
</dbReference>
<dbReference type="SMART" id="SM00847">
    <property type="entry name" value="HA2"/>
    <property type="match status" value="1"/>
</dbReference>
<evidence type="ECO:0000256" key="9">
    <source>
        <dbReference type="PROSITE-ProRule" id="PRU00266"/>
    </source>
</evidence>
<dbReference type="Gene3D" id="1.20.120.1080">
    <property type="match status" value="1"/>
</dbReference>
<evidence type="ECO:0000256" key="1">
    <source>
        <dbReference type="ARBA" id="ARBA00012552"/>
    </source>
</evidence>
<keyword evidence="4" id="KW-0347">Helicase</keyword>
<organism evidence="14 15">
    <name type="scientific">Acacia crassicarpa</name>
    <name type="common">northern wattle</name>
    <dbReference type="NCBI Taxonomy" id="499986"/>
    <lineage>
        <taxon>Eukaryota</taxon>
        <taxon>Viridiplantae</taxon>
        <taxon>Streptophyta</taxon>
        <taxon>Embryophyta</taxon>
        <taxon>Tracheophyta</taxon>
        <taxon>Spermatophyta</taxon>
        <taxon>Magnoliopsida</taxon>
        <taxon>eudicotyledons</taxon>
        <taxon>Gunneridae</taxon>
        <taxon>Pentapetalae</taxon>
        <taxon>rosids</taxon>
        <taxon>fabids</taxon>
        <taxon>Fabales</taxon>
        <taxon>Fabaceae</taxon>
        <taxon>Caesalpinioideae</taxon>
        <taxon>mimosoid clade</taxon>
        <taxon>Acacieae</taxon>
        <taxon>Acacia</taxon>
    </lineage>
</organism>
<dbReference type="GO" id="GO:0005634">
    <property type="term" value="C:nucleus"/>
    <property type="evidence" value="ECO:0007669"/>
    <property type="project" value="TreeGrafter"/>
</dbReference>
<comment type="catalytic activity">
    <reaction evidence="7">
        <text>ATP + H2O = ADP + phosphate + H(+)</text>
        <dbReference type="Rhea" id="RHEA:13065"/>
        <dbReference type="ChEBI" id="CHEBI:15377"/>
        <dbReference type="ChEBI" id="CHEBI:15378"/>
        <dbReference type="ChEBI" id="CHEBI:30616"/>
        <dbReference type="ChEBI" id="CHEBI:43474"/>
        <dbReference type="ChEBI" id="CHEBI:456216"/>
        <dbReference type="EC" id="3.6.4.13"/>
    </reaction>
</comment>
<dbReference type="PROSITE" id="PS50137">
    <property type="entry name" value="DS_RBD"/>
    <property type="match status" value="1"/>
</dbReference>
<dbReference type="InterPro" id="IPR007502">
    <property type="entry name" value="Helicase-assoc_dom"/>
</dbReference>
<dbReference type="PANTHER" id="PTHR18934:SF229">
    <property type="entry name" value="DEXH-BOX ATP-DEPENDENT RNA HELICASE DEXH3"/>
    <property type="match status" value="1"/>
</dbReference>
<dbReference type="FunFam" id="1.20.120.1080:FF:000002">
    <property type="entry name" value="Putative ATP-dependent RNA helicase DHX36"/>
    <property type="match status" value="1"/>
</dbReference>
<protein>
    <recommendedName>
        <fullName evidence="1">RNA helicase</fullName>
        <ecNumber evidence="1">3.6.4.13</ecNumber>
    </recommendedName>
</protein>
<dbReference type="EC" id="3.6.4.13" evidence="1"/>
<dbReference type="Proteomes" id="UP001293593">
    <property type="component" value="Unassembled WGS sequence"/>
</dbReference>
<dbReference type="Pfam" id="PF21010">
    <property type="entry name" value="HA2_C"/>
    <property type="match status" value="1"/>
</dbReference>
<feature type="domain" description="Helicase ATP-binding" evidence="12">
    <location>
        <begin position="317"/>
        <end position="484"/>
    </location>
</feature>
<evidence type="ECO:0000256" key="6">
    <source>
        <dbReference type="ARBA" id="ARBA00022884"/>
    </source>
</evidence>
<evidence type="ECO:0000256" key="10">
    <source>
        <dbReference type="SAM" id="MobiDB-lite"/>
    </source>
</evidence>
<dbReference type="GO" id="GO:0005524">
    <property type="term" value="F:ATP binding"/>
    <property type="evidence" value="ECO:0007669"/>
    <property type="project" value="UniProtKB-KW"/>
</dbReference>
<dbReference type="FunFam" id="3.40.50.300:FF:000480">
    <property type="entry name" value="DExH-box ATP-dependent RNA helicase DExH3"/>
    <property type="match status" value="1"/>
</dbReference>
<dbReference type="PROSITE" id="PS51192">
    <property type="entry name" value="HELICASE_ATP_BIND_1"/>
    <property type="match status" value="1"/>
</dbReference>
<dbReference type="InterPro" id="IPR014720">
    <property type="entry name" value="dsRBD_dom"/>
</dbReference>
<evidence type="ECO:0000259" key="13">
    <source>
        <dbReference type="PROSITE" id="PS51194"/>
    </source>
</evidence>
<evidence type="ECO:0000256" key="3">
    <source>
        <dbReference type="ARBA" id="ARBA00022801"/>
    </source>
</evidence>
<dbReference type="GO" id="GO:0003723">
    <property type="term" value="F:RNA binding"/>
    <property type="evidence" value="ECO:0007669"/>
    <property type="project" value="UniProtKB-UniRule"/>
</dbReference>
<feature type="region of interest" description="Disordered" evidence="10">
    <location>
        <begin position="1192"/>
        <end position="1245"/>
    </location>
</feature>
<feature type="domain" description="DRBM" evidence="11">
    <location>
        <begin position="1106"/>
        <end position="1171"/>
    </location>
</feature>
<keyword evidence="6 9" id="KW-0694">RNA-binding</keyword>
<dbReference type="PROSITE" id="PS51194">
    <property type="entry name" value="HELICASE_CTER"/>
    <property type="match status" value="1"/>
</dbReference>
<dbReference type="Pfam" id="PF04408">
    <property type="entry name" value="WHD_HA2"/>
    <property type="match status" value="1"/>
</dbReference>
<dbReference type="Pfam" id="PF00271">
    <property type="entry name" value="Helicase_C"/>
    <property type="match status" value="1"/>
</dbReference>
<evidence type="ECO:0000313" key="14">
    <source>
        <dbReference type="EMBL" id="KAK4280739.1"/>
    </source>
</evidence>